<dbReference type="InterPro" id="IPR036061">
    <property type="entry name" value="CheW-like_dom_sf"/>
</dbReference>
<evidence type="ECO:0000313" key="2">
    <source>
        <dbReference type="EMBL" id="WLD58241.1"/>
    </source>
</evidence>
<dbReference type="Gene3D" id="2.40.50.180">
    <property type="entry name" value="CheA-289, Domain 4"/>
    <property type="match status" value="1"/>
</dbReference>
<dbReference type="SUPFAM" id="SSF50341">
    <property type="entry name" value="CheW-like"/>
    <property type="match status" value="1"/>
</dbReference>
<dbReference type="GO" id="GO:0006935">
    <property type="term" value="P:chemotaxis"/>
    <property type="evidence" value="ECO:0007669"/>
    <property type="project" value="InterPro"/>
</dbReference>
<proteinExistence type="predicted"/>
<gene>
    <name evidence="2" type="ORF">NFC81_00260</name>
</gene>
<name>A0AB38YFX3_9GAMM</name>
<organism evidence="2">
    <name type="scientific">Salinispirillum sp. LH 10-3-1</name>
    <dbReference type="NCBI Taxonomy" id="2952525"/>
    <lineage>
        <taxon>Bacteria</taxon>
        <taxon>Pseudomonadati</taxon>
        <taxon>Pseudomonadota</taxon>
        <taxon>Gammaproteobacteria</taxon>
        <taxon>Oceanospirillales</taxon>
        <taxon>Saccharospirillaceae</taxon>
        <taxon>Salinispirillum</taxon>
    </lineage>
</organism>
<reference evidence="2" key="1">
    <citation type="submission" date="2022-07" db="EMBL/GenBank/DDBJ databases">
        <title>Complete genome sequence of Salinispirillum sp. LH10-3-1 capable of multiple carbohydrate inversion isolated from a soda lake.</title>
        <authorList>
            <person name="Liu J."/>
            <person name="Zhai Y."/>
            <person name="Zhang H."/>
            <person name="Yang H."/>
            <person name="Qu J."/>
            <person name="Li J."/>
        </authorList>
    </citation>
    <scope>NUCLEOTIDE SEQUENCE</scope>
    <source>
        <strain evidence="2">LH 10-3-1</strain>
    </source>
</reference>
<dbReference type="InterPro" id="IPR002545">
    <property type="entry name" value="CheW-lke_dom"/>
</dbReference>
<dbReference type="PROSITE" id="PS50851">
    <property type="entry name" value="CHEW"/>
    <property type="match status" value="1"/>
</dbReference>
<feature type="domain" description="CheW-like" evidence="1">
    <location>
        <begin position="16"/>
        <end position="158"/>
    </location>
</feature>
<sequence length="161" mass="17544">MAKQLSTQAATAQPTLLPTLLLPMQASQLLVPNVAMAELVAHQLPQRPAQSLPEWIQGFVQWRGESVPLVLYENYLGKRRGAESNDLRIAIMNSISDQYKGRFYGILIQGIPRMQKITEEELVTLAGVPSSGTLFEVDTPLGPADLPDLEALEAALGQALP</sequence>
<accession>A0AB38YFX3</accession>
<dbReference type="GO" id="GO:0007165">
    <property type="term" value="P:signal transduction"/>
    <property type="evidence" value="ECO:0007669"/>
    <property type="project" value="InterPro"/>
</dbReference>
<protein>
    <submittedName>
        <fullName evidence="2">Chemotaxis protein CheW</fullName>
    </submittedName>
</protein>
<dbReference type="RefSeq" id="WP_304995527.1">
    <property type="nucleotide sequence ID" value="NZ_CP101717.1"/>
</dbReference>
<dbReference type="AlphaFoldDB" id="A0AB38YFX3"/>
<dbReference type="EMBL" id="CP101717">
    <property type="protein sequence ID" value="WLD58241.1"/>
    <property type="molecule type" value="Genomic_DNA"/>
</dbReference>
<evidence type="ECO:0000259" key="1">
    <source>
        <dbReference type="PROSITE" id="PS50851"/>
    </source>
</evidence>
<dbReference type="Pfam" id="PF01584">
    <property type="entry name" value="CheW"/>
    <property type="match status" value="1"/>
</dbReference>